<dbReference type="RefSeq" id="WP_379981705.1">
    <property type="nucleotide sequence ID" value="NZ_JBHUMO010000046.1"/>
</dbReference>
<evidence type="ECO:0000313" key="2">
    <source>
        <dbReference type="Proteomes" id="UP001597427"/>
    </source>
</evidence>
<keyword evidence="2" id="KW-1185">Reference proteome</keyword>
<dbReference type="SUPFAM" id="SSF51445">
    <property type="entry name" value="(Trans)glycosidases"/>
    <property type="match status" value="1"/>
</dbReference>
<dbReference type="InterPro" id="IPR055151">
    <property type="entry name" value="GH113"/>
</dbReference>
<dbReference type="InterPro" id="IPR017853">
    <property type="entry name" value="GH"/>
</dbReference>
<protein>
    <submittedName>
        <fullName evidence="1">1,4-beta-xylanase</fullName>
    </submittedName>
</protein>
<comment type="caution">
    <text evidence="1">The sequence shown here is derived from an EMBL/GenBank/DDBJ whole genome shotgun (WGS) entry which is preliminary data.</text>
</comment>
<gene>
    <name evidence="1" type="ORF">ACFSR0_08120</name>
</gene>
<dbReference type="Gene3D" id="3.20.20.80">
    <property type="entry name" value="Glycosidases"/>
    <property type="match status" value="1"/>
</dbReference>
<accession>A0ABW5TL11</accession>
<name>A0ABW5TL11_9ENTE</name>
<evidence type="ECO:0000313" key="1">
    <source>
        <dbReference type="EMBL" id="MFD2729390.1"/>
    </source>
</evidence>
<reference evidence="2" key="1">
    <citation type="journal article" date="2019" name="Int. J. Syst. Evol. Microbiol.">
        <title>The Global Catalogue of Microorganisms (GCM) 10K type strain sequencing project: providing services to taxonomists for standard genome sequencing and annotation.</title>
        <authorList>
            <consortium name="The Broad Institute Genomics Platform"/>
            <consortium name="The Broad Institute Genome Sequencing Center for Infectious Disease"/>
            <person name="Wu L."/>
            <person name="Ma J."/>
        </authorList>
    </citation>
    <scope>NUCLEOTIDE SEQUENCE [LARGE SCALE GENOMIC DNA]</scope>
    <source>
        <strain evidence="2">TISTR 932</strain>
    </source>
</reference>
<sequence>MEKINAVTFGFMSQRNEWTTAAARESLRLMKKNTNASHVILAIVAEQDTPQSTTIHWESDQVLSDSEIITMAQYARDLGLKVILKPIVNVADGTWRAHINFFDHDVPCEPKWSEWFASYTSFILHYAVIAEAIDAELFVIGCELVNSDRREAEWRQVIADVRKKYQGAITYNADKYQEDHVQWWDAVDVISSSGYYPIDSWESELDRIEAVVDAYQKPFFFCEVGCPSREGSQWLPNDWGLQGPVSQEAQANWYQSMFDACKKRKWLDGYGLWDWKATLYPESEAAGNDDYALYGKVVSKKVSDFFK</sequence>
<dbReference type="Pfam" id="PF22612">
    <property type="entry name" value="GH113"/>
    <property type="match status" value="1"/>
</dbReference>
<dbReference type="EMBL" id="JBHUMO010000046">
    <property type="protein sequence ID" value="MFD2729390.1"/>
    <property type="molecule type" value="Genomic_DNA"/>
</dbReference>
<organism evidence="1 2">
    <name type="scientific">Enterococcus camelliae</name>
    <dbReference type="NCBI Taxonomy" id="453959"/>
    <lineage>
        <taxon>Bacteria</taxon>
        <taxon>Bacillati</taxon>
        <taxon>Bacillota</taxon>
        <taxon>Bacilli</taxon>
        <taxon>Lactobacillales</taxon>
        <taxon>Enterococcaceae</taxon>
        <taxon>Enterococcus</taxon>
    </lineage>
</organism>
<dbReference type="Proteomes" id="UP001597427">
    <property type="component" value="Unassembled WGS sequence"/>
</dbReference>
<proteinExistence type="predicted"/>